<proteinExistence type="predicted"/>
<organism evidence="2 3">
    <name type="scientific">Novipirellula artificiosorum</name>
    <dbReference type="NCBI Taxonomy" id="2528016"/>
    <lineage>
        <taxon>Bacteria</taxon>
        <taxon>Pseudomonadati</taxon>
        <taxon>Planctomycetota</taxon>
        <taxon>Planctomycetia</taxon>
        <taxon>Pirellulales</taxon>
        <taxon>Pirellulaceae</taxon>
        <taxon>Novipirellula</taxon>
    </lineage>
</organism>
<evidence type="ECO:0000313" key="2">
    <source>
        <dbReference type="EMBL" id="TWU37337.1"/>
    </source>
</evidence>
<protein>
    <submittedName>
        <fullName evidence="2">Uncharacterized protein</fullName>
    </submittedName>
</protein>
<dbReference type="EMBL" id="SJPV01000005">
    <property type="protein sequence ID" value="TWU37337.1"/>
    <property type="molecule type" value="Genomic_DNA"/>
</dbReference>
<dbReference type="Proteomes" id="UP000319143">
    <property type="component" value="Unassembled WGS sequence"/>
</dbReference>
<sequence length="481" mass="55529">MTPKSFGLWTLALCPLTLLLAGIAYGFAREYRAWPRVRRTIATSMQEQKQWFQQWLPDREDLTDEESRFQRKVDQLGLMTFVIYDQARDCGLNSLIRSETVLFEPGTPWPEAPLAKRIVDEAEPIIEIAEELLDEDADPLNGRGVKHWLQLDGETEGILTIYFQYSYYNRESDQAKRALVLLSKIAFNQITDVNSFSQRYQLQKYDKLYTLFSSTLSSDFWTDAQLAELSDQLLQPLDIPARLNASHKHRSENITQRIAQTFDLQADGIEDDFVDTRRTISVDSVYLSRLLKASRIDDGIHHAEDLVKSVGILSEAERGQPKVPFTGVFSVDVPFTRWNGDSLILEDATLAYELGALEDIRRANRLAVAIKRFEWREKRWPSSLEELAAEDEDLEIRTVEGHRIEYSLDHPGFGEKPAGWQRTEEPEDKERFPESKSTYAVVGNSQSVFLQQRVDSKRYYGASWLRQYHFSPLRIMIKGSR</sequence>
<accession>A0A5C6DN98</accession>
<feature type="compositionally biased region" description="Basic and acidic residues" evidence="1">
    <location>
        <begin position="422"/>
        <end position="431"/>
    </location>
</feature>
<evidence type="ECO:0000313" key="3">
    <source>
        <dbReference type="Proteomes" id="UP000319143"/>
    </source>
</evidence>
<name>A0A5C6DN98_9BACT</name>
<keyword evidence="3" id="KW-1185">Reference proteome</keyword>
<evidence type="ECO:0000256" key="1">
    <source>
        <dbReference type="SAM" id="MobiDB-lite"/>
    </source>
</evidence>
<gene>
    <name evidence="2" type="ORF">Poly41_34670</name>
</gene>
<comment type="caution">
    <text evidence="2">The sequence shown here is derived from an EMBL/GenBank/DDBJ whole genome shotgun (WGS) entry which is preliminary data.</text>
</comment>
<feature type="region of interest" description="Disordered" evidence="1">
    <location>
        <begin position="411"/>
        <end position="431"/>
    </location>
</feature>
<dbReference type="AlphaFoldDB" id="A0A5C6DN98"/>
<reference evidence="2 3" key="1">
    <citation type="submission" date="2019-02" db="EMBL/GenBank/DDBJ databases">
        <title>Deep-cultivation of Planctomycetes and their phenomic and genomic characterization uncovers novel biology.</title>
        <authorList>
            <person name="Wiegand S."/>
            <person name="Jogler M."/>
            <person name="Boedeker C."/>
            <person name="Pinto D."/>
            <person name="Vollmers J."/>
            <person name="Rivas-Marin E."/>
            <person name="Kohn T."/>
            <person name="Peeters S.H."/>
            <person name="Heuer A."/>
            <person name="Rast P."/>
            <person name="Oberbeckmann S."/>
            <person name="Bunk B."/>
            <person name="Jeske O."/>
            <person name="Meyerdierks A."/>
            <person name="Storesund J.E."/>
            <person name="Kallscheuer N."/>
            <person name="Luecker S."/>
            <person name="Lage O.M."/>
            <person name="Pohl T."/>
            <person name="Merkel B.J."/>
            <person name="Hornburger P."/>
            <person name="Mueller R.-W."/>
            <person name="Bruemmer F."/>
            <person name="Labrenz M."/>
            <person name="Spormann A.M."/>
            <person name="Op Den Camp H."/>
            <person name="Overmann J."/>
            <person name="Amann R."/>
            <person name="Jetten M.S.M."/>
            <person name="Mascher T."/>
            <person name="Medema M.H."/>
            <person name="Devos D.P."/>
            <person name="Kaster A.-K."/>
            <person name="Ovreas L."/>
            <person name="Rohde M."/>
            <person name="Galperin M.Y."/>
            <person name="Jogler C."/>
        </authorList>
    </citation>
    <scope>NUCLEOTIDE SEQUENCE [LARGE SCALE GENOMIC DNA]</scope>
    <source>
        <strain evidence="2 3">Poly41</strain>
    </source>
</reference>